<evidence type="ECO:0000313" key="1">
    <source>
        <dbReference type="EMBL" id="ELT89362.1"/>
    </source>
</evidence>
<evidence type="ECO:0000313" key="3">
    <source>
        <dbReference type="Proteomes" id="UP000014760"/>
    </source>
</evidence>
<reference evidence="2" key="3">
    <citation type="submission" date="2015-06" db="UniProtKB">
        <authorList>
            <consortium name="EnsemblMetazoa"/>
        </authorList>
    </citation>
    <scope>IDENTIFICATION</scope>
</reference>
<name>R7TD01_CAPTE</name>
<dbReference type="EMBL" id="AMQN01014894">
    <property type="status" value="NOT_ANNOTATED_CDS"/>
    <property type="molecule type" value="Genomic_DNA"/>
</dbReference>
<dbReference type="PANTHER" id="PTHR35818:SF1">
    <property type="entry name" value="CILIA- AND FLAGELLA-ASSOCIATED PROTEIN 141"/>
    <property type="match status" value="1"/>
</dbReference>
<dbReference type="InterPro" id="IPR029375">
    <property type="entry name" value="CFAP141"/>
</dbReference>
<reference evidence="3" key="1">
    <citation type="submission" date="2012-12" db="EMBL/GenBank/DDBJ databases">
        <authorList>
            <person name="Hellsten U."/>
            <person name="Grimwood J."/>
            <person name="Chapman J.A."/>
            <person name="Shapiro H."/>
            <person name="Aerts A."/>
            <person name="Otillar R.P."/>
            <person name="Terry A.Y."/>
            <person name="Boore J.L."/>
            <person name="Simakov O."/>
            <person name="Marletaz F."/>
            <person name="Cho S.-J."/>
            <person name="Edsinger-Gonzales E."/>
            <person name="Havlak P."/>
            <person name="Kuo D.-H."/>
            <person name="Larsson T."/>
            <person name="Lv J."/>
            <person name="Arendt D."/>
            <person name="Savage R."/>
            <person name="Osoegawa K."/>
            <person name="de Jong P."/>
            <person name="Lindberg D.R."/>
            <person name="Seaver E.C."/>
            <person name="Weisblat D.A."/>
            <person name="Putnam N.H."/>
            <person name="Grigoriev I.V."/>
            <person name="Rokhsar D.S."/>
        </authorList>
    </citation>
    <scope>NUCLEOTIDE SEQUENCE</scope>
    <source>
        <strain evidence="3">I ESC-2004</strain>
    </source>
</reference>
<evidence type="ECO:0000313" key="2">
    <source>
        <dbReference type="EnsemblMetazoa" id="CapteP190923"/>
    </source>
</evidence>
<reference evidence="1 3" key="2">
    <citation type="journal article" date="2013" name="Nature">
        <title>Insights into bilaterian evolution from three spiralian genomes.</title>
        <authorList>
            <person name="Simakov O."/>
            <person name="Marletaz F."/>
            <person name="Cho S.J."/>
            <person name="Edsinger-Gonzales E."/>
            <person name="Havlak P."/>
            <person name="Hellsten U."/>
            <person name="Kuo D.H."/>
            <person name="Larsson T."/>
            <person name="Lv J."/>
            <person name="Arendt D."/>
            <person name="Savage R."/>
            <person name="Osoegawa K."/>
            <person name="de Jong P."/>
            <person name="Grimwood J."/>
            <person name="Chapman J.A."/>
            <person name="Shapiro H."/>
            <person name="Aerts A."/>
            <person name="Otillar R.P."/>
            <person name="Terry A.Y."/>
            <person name="Boore J.L."/>
            <person name="Grigoriev I.V."/>
            <person name="Lindberg D.R."/>
            <person name="Seaver E.C."/>
            <person name="Weisblat D.A."/>
            <person name="Putnam N.H."/>
            <person name="Rokhsar D.S."/>
        </authorList>
    </citation>
    <scope>NUCLEOTIDE SEQUENCE</scope>
    <source>
        <strain evidence="1 3">I ESC-2004</strain>
    </source>
</reference>
<dbReference type="AlphaFoldDB" id="R7TD01"/>
<dbReference type="Proteomes" id="UP000014760">
    <property type="component" value="Unassembled WGS sequence"/>
</dbReference>
<keyword evidence="3" id="KW-1185">Reference proteome</keyword>
<dbReference type="HOGENOM" id="CLU_2199458_0_0_1"/>
<dbReference type="EMBL" id="KB311409">
    <property type="protein sequence ID" value="ELT89362.1"/>
    <property type="molecule type" value="Genomic_DNA"/>
</dbReference>
<accession>R7TD01</accession>
<gene>
    <name evidence="1" type="ORF">CAPTEDRAFT_190923</name>
</gene>
<protein>
    <submittedName>
        <fullName evidence="1 2">Uncharacterized protein</fullName>
    </submittedName>
</protein>
<dbReference type="Pfam" id="PF15104">
    <property type="entry name" value="CFAP141"/>
    <property type="match status" value="1"/>
</dbReference>
<dbReference type="OMA" id="SEWSEGL"/>
<proteinExistence type="predicted"/>
<dbReference type="EnsemblMetazoa" id="CapteT190923">
    <property type="protein sequence ID" value="CapteP190923"/>
    <property type="gene ID" value="CapteG190923"/>
</dbReference>
<dbReference type="OrthoDB" id="2122938at2759"/>
<organism evidence="1">
    <name type="scientific">Capitella teleta</name>
    <name type="common">Polychaete worm</name>
    <dbReference type="NCBI Taxonomy" id="283909"/>
    <lineage>
        <taxon>Eukaryota</taxon>
        <taxon>Metazoa</taxon>
        <taxon>Spiralia</taxon>
        <taxon>Lophotrochozoa</taxon>
        <taxon>Annelida</taxon>
        <taxon>Polychaeta</taxon>
        <taxon>Sedentaria</taxon>
        <taxon>Scolecida</taxon>
        <taxon>Capitellidae</taxon>
        <taxon>Capitella</taxon>
    </lineage>
</organism>
<dbReference type="PANTHER" id="PTHR35818">
    <property type="entry name" value="C1ORF189"/>
    <property type="match status" value="1"/>
</dbReference>
<sequence length="108" mass="12777">MNKNKYCFYRNVQLILRQTDELYASRENQAKLEAAIALRSEWNESLAKVAEKKKFVNDAKSKKEELKCAWKTSIMMRRAALQQFLQAEFSQYEQELVAQSKAFFVQRT</sequence>